<keyword evidence="4" id="KW-1185">Reference proteome</keyword>
<accession>A0A8J4CJB4</accession>
<dbReference type="EMBL" id="BNCP01000025">
    <property type="protein sequence ID" value="GIL82808.1"/>
    <property type="molecule type" value="Genomic_DNA"/>
</dbReference>
<proteinExistence type="predicted"/>
<keyword evidence="1" id="KW-0812">Transmembrane</keyword>
<evidence type="ECO:0000313" key="4">
    <source>
        <dbReference type="Proteomes" id="UP000747110"/>
    </source>
</evidence>
<dbReference type="AlphaFoldDB" id="A0A8J4CJB4"/>
<evidence type="ECO:0000313" key="2">
    <source>
        <dbReference type="EMBL" id="GIL82808.1"/>
    </source>
</evidence>
<keyword evidence="1" id="KW-1133">Transmembrane helix</keyword>
<evidence type="ECO:0000313" key="3">
    <source>
        <dbReference type="EMBL" id="GIM03640.1"/>
    </source>
</evidence>
<comment type="caution">
    <text evidence="2">The sequence shown here is derived from an EMBL/GenBank/DDBJ whole genome shotgun (WGS) entry which is preliminary data.</text>
</comment>
<evidence type="ECO:0000256" key="1">
    <source>
        <dbReference type="SAM" id="Phobius"/>
    </source>
</evidence>
<name>A0A8J4CJB4_9CHLO</name>
<dbReference type="Proteomes" id="UP000747110">
    <property type="component" value="Unassembled WGS sequence"/>
</dbReference>
<feature type="transmembrane region" description="Helical" evidence="1">
    <location>
        <begin position="52"/>
        <end position="73"/>
    </location>
</feature>
<gene>
    <name evidence="2" type="ORF">Vretifemale_11735</name>
    <name evidence="3" type="ORF">Vretimale_8182</name>
</gene>
<dbReference type="OrthoDB" id="546439at2759"/>
<sequence>MNYRKAEMPSDDKANGLGGSREFRHFHRREVSHVDPSIVITSAQRAWWPVKAYNLIVILSVGILLMVCARLLYHRRRRMRQAQEIIDYDAELQMNLIIRRARAVEAMQREYDFKAREFR</sequence>
<dbReference type="EMBL" id="BNCQ01000014">
    <property type="protein sequence ID" value="GIM03640.1"/>
    <property type="molecule type" value="Genomic_DNA"/>
</dbReference>
<protein>
    <submittedName>
        <fullName evidence="2">Uncharacterized protein</fullName>
    </submittedName>
</protein>
<keyword evidence="1" id="KW-0472">Membrane</keyword>
<dbReference type="Proteomes" id="UP000722791">
    <property type="component" value="Unassembled WGS sequence"/>
</dbReference>
<reference evidence="2" key="1">
    <citation type="journal article" date="2021" name="Proc. Natl. Acad. Sci. U.S.A.">
        <title>Three genomes in the algal genus Volvox reveal the fate of a haploid sex-determining region after a transition to homothallism.</title>
        <authorList>
            <person name="Yamamoto K."/>
            <person name="Hamaji T."/>
            <person name="Kawai-Toyooka H."/>
            <person name="Matsuzaki R."/>
            <person name="Takahashi F."/>
            <person name="Nishimura Y."/>
            <person name="Kawachi M."/>
            <person name="Noguchi H."/>
            <person name="Minakuchi Y."/>
            <person name="Umen J.G."/>
            <person name="Toyoda A."/>
            <person name="Nozaki H."/>
        </authorList>
    </citation>
    <scope>NUCLEOTIDE SEQUENCE</scope>
    <source>
        <strain evidence="3">NIES-3785</strain>
        <strain evidence="2">NIES-3786</strain>
    </source>
</reference>
<organism evidence="2 4">
    <name type="scientific">Volvox reticuliferus</name>
    <dbReference type="NCBI Taxonomy" id="1737510"/>
    <lineage>
        <taxon>Eukaryota</taxon>
        <taxon>Viridiplantae</taxon>
        <taxon>Chlorophyta</taxon>
        <taxon>core chlorophytes</taxon>
        <taxon>Chlorophyceae</taxon>
        <taxon>CS clade</taxon>
        <taxon>Chlamydomonadales</taxon>
        <taxon>Volvocaceae</taxon>
        <taxon>Volvox</taxon>
    </lineage>
</organism>